<dbReference type="AlphaFoldDB" id="T0ZVL4"/>
<evidence type="ECO:0000313" key="1">
    <source>
        <dbReference type="EMBL" id="EQD32714.1"/>
    </source>
</evidence>
<protein>
    <submittedName>
        <fullName evidence="1">Transposase-like protein</fullName>
    </submittedName>
</protein>
<dbReference type="PANTHER" id="PTHR34614">
    <property type="match status" value="1"/>
</dbReference>
<gene>
    <name evidence="1" type="ORF">B1A_19350</name>
</gene>
<feature type="non-terminal residue" evidence="1">
    <location>
        <position position="1"/>
    </location>
</feature>
<proteinExistence type="predicted"/>
<sequence length="258" mass="30195">NKGDVEVFGTFLEYVKNFREFSEIVENITLIIDKGNNSEDNIGNMKCHYIGALRPSTQKDLLKIPLDDYRKLDVGTLYYRTTGKVYGKDHAIVITYNQALATRKEKSFTGSVDKCMTYINDYIADANKSGRKRNIEKIRKTIDGYLKEKKMDRYIEYKIDYNDIFSVTITEKKDRVDFMFGRNVLFTDRIDMETSSIIEHYKDRWIIDDGFRKMNYDDNISITPIYTWTDQQISLHIFVCVTALLALRLLKLKLKNSG</sequence>
<reference evidence="1" key="2">
    <citation type="journal article" date="2014" name="ISME J.">
        <title>Microbial stratification in low pH oxic and suboxic macroscopic growths along an acid mine drainage.</title>
        <authorList>
            <person name="Mendez-Garcia C."/>
            <person name="Mesa V."/>
            <person name="Sprenger R.R."/>
            <person name="Richter M."/>
            <person name="Diez M.S."/>
            <person name="Solano J."/>
            <person name="Bargiela R."/>
            <person name="Golyshina O.V."/>
            <person name="Manteca A."/>
            <person name="Ramos J.L."/>
            <person name="Gallego J.R."/>
            <person name="Llorente I."/>
            <person name="Martins Dos Santos V.A."/>
            <person name="Jensen O.N."/>
            <person name="Pelaez A.I."/>
            <person name="Sanchez J."/>
            <person name="Ferrer M."/>
        </authorList>
    </citation>
    <scope>NUCLEOTIDE SEQUENCE</scope>
</reference>
<dbReference type="PANTHER" id="PTHR34614:SF2">
    <property type="entry name" value="TRANSPOSASE IS4-LIKE DOMAIN-CONTAINING PROTEIN"/>
    <property type="match status" value="1"/>
</dbReference>
<accession>T0ZVL4</accession>
<feature type="non-terminal residue" evidence="1">
    <location>
        <position position="258"/>
    </location>
</feature>
<organism evidence="1">
    <name type="scientific">mine drainage metagenome</name>
    <dbReference type="NCBI Taxonomy" id="410659"/>
    <lineage>
        <taxon>unclassified sequences</taxon>
        <taxon>metagenomes</taxon>
        <taxon>ecological metagenomes</taxon>
    </lineage>
</organism>
<dbReference type="EMBL" id="AUZX01014276">
    <property type="protein sequence ID" value="EQD32714.1"/>
    <property type="molecule type" value="Genomic_DNA"/>
</dbReference>
<reference evidence="1" key="1">
    <citation type="submission" date="2013-08" db="EMBL/GenBank/DDBJ databases">
        <authorList>
            <person name="Mendez C."/>
            <person name="Richter M."/>
            <person name="Ferrer M."/>
            <person name="Sanchez J."/>
        </authorList>
    </citation>
    <scope>NUCLEOTIDE SEQUENCE</scope>
</reference>
<comment type="caution">
    <text evidence="1">The sequence shown here is derived from an EMBL/GenBank/DDBJ whole genome shotgun (WGS) entry which is preliminary data.</text>
</comment>
<name>T0ZVL4_9ZZZZ</name>